<dbReference type="InterPro" id="IPR022041">
    <property type="entry name" value="Methyltransf_FA"/>
</dbReference>
<name>A0A1I8MXG6_MUSDO</name>
<dbReference type="InterPro" id="IPR036734">
    <property type="entry name" value="Neur_chan_lig-bd_sf"/>
</dbReference>
<dbReference type="RefSeq" id="XP_005187051.2">
    <property type="nucleotide sequence ID" value="XM_005186994.4"/>
</dbReference>
<keyword evidence="2" id="KW-0732">Signal</keyword>
<dbReference type="AlphaFoldDB" id="A0A1I8MXG6"/>
<sequence>MGLKKIFLVLWTISIGLQEAMADFKYNVSLAQMDTCRHYTIPTNRGYHYADFFHLTHLKNNKLGDNELLHLKFYVMAARDAHILLATTDHPRLSDKVYEIVIGAGRNSFSTIRLNMGRGRVATNQDPSILSMLDPTPIEVIQTKDANLLVYITGFKDEPLMNFTDTSPLAVEYLSFTTYDGVPASWFYDCQFDGFANELEEEVREQTPQQRLVQNITAMAENGSFPVDLKTVEFDFVVASVSYQHDRGMLQSRLNLRMNWLDSRITWEPKDFGNINAIQHDEYEIWLPHLLVVNGVSNSKSLLQEEHKIKIRHNGQVGVEFYNVFISTWCPNPYENWPNEELTCDIVFGLDQGPLESLTLSYNGTWSHPVINSLSEWSLREIRVTPVAGGANMRYTDKQILQAMDGDVALEFAIARNGRFYRNVFSMPILASQILIILSFLLRGYRRGALILVVMVVLMLGLMFLTKHAPTFYIPPIMLAYQHILRTATFCYILHICLMWLELYPPKCKPYGWVTSAINFSPLRLVLCMRLSDSDDFIDSQQQPWREVAKVLNALCFVLINIVCVLVVVTLLPHV</sequence>
<gene>
    <name evidence="5" type="primary">101893266</name>
</gene>
<dbReference type="Pfam" id="PF02931">
    <property type="entry name" value="Neur_chan_LBD"/>
    <property type="match status" value="1"/>
</dbReference>
<accession>A0A1I8MXG6</accession>
<dbReference type="KEGG" id="mde:101893266"/>
<evidence type="ECO:0000259" key="4">
    <source>
        <dbReference type="Pfam" id="PF12248"/>
    </source>
</evidence>
<feature type="domain" description="Farnesoic acid O-methyl transferase" evidence="4">
    <location>
        <begin position="44"/>
        <end position="191"/>
    </location>
</feature>
<feature type="transmembrane region" description="Helical" evidence="1">
    <location>
        <begin position="424"/>
        <end position="442"/>
    </location>
</feature>
<dbReference type="PANTHER" id="PTHR36695:SF12">
    <property type="entry name" value="AGAP008648-PA"/>
    <property type="match status" value="1"/>
</dbReference>
<keyword evidence="1" id="KW-0812">Transmembrane</keyword>
<dbReference type="Gene3D" id="2.70.170.10">
    <property type="entry name" value="Neurotransmitter-gated ion-channel ligand-binding domain"/>
    <property type="match status" value="1"/>
</dbReference>
<dbReference type="EnsemblMetazoa" id="MDOA009407-RA">
    <property type="protein sequence ID" value="MDOA009407-PA"/>
    <property type="gene ID" value="MDOA009407"/>
</dbReference>
<dbReference type="eggNOG" id="KOG3645">
    <property type="taxonomic scope" value="Eukaryota"/>
</dbReference>
<dbReference type="CDD" id="cd18989">
    <property type="entry name" value="LGIC_ECD_cation"/>
    <property type="match status" value="1"/>
</dbReference>
<feature type="transmembrane region" description="Helical" evidence="1">
    <location>
        <begin position="551"/>
        <end position="572"/>
    </location>
</feature>
<dbReference type="VEuPathDB" id="VectorBase:MDOMA2_005148"/>
<evidence type="ECO:0008006" key="6">
    <source>
        <dbReference type="Google" id="ProtNLM"/>
    </source>
</evidence>
<evidence type="ECO:0000256" key="2">
    <source>
        <dbReference type="SAM" id="SignalP"/>
    </source>
</evidence>
<dbReference type="PANTHER" id="PTHR36695">
    <property type="entry name" value="AGAP008648-PA"/>
    <property type="match status" value="1"/>
</dbReference>
<dbReference type="GO" id="GO:0016020">
    <property type="term" value="C:membrane"/>
    <property type="evidence" value="ECO:0007669"/>
    <property type="project" value="InterPro"/>
</dbReference>
<reference evidence="5" key="1">
    <citation type="submission" date="2020-05" db="UniProtKB">
        <authorList>
            <consortium name="EnsemblMetazoa"/>
        </authorList>
    </citation>
    <scope>IDENTIFICATION</scope>
    <source>
        <strain evidence="5">Aabys</strain>
    </source>
</reference>
<keyword evidence="1" id="KW-1133">Transmembrane helix</keyword>
<dbReference type="GO" id="GO:0005230">
    <property type="term" value="F:extracellular ligand-gated monoatomic ion channel activity"/>
    <property type="evidence" value="ECO:0007669"/>
    <property type="project" value="InterPro"/>
</dbReference>
<feature type="signal peptide" evidence="2">
    <location>
        <begin position="1"/>
        <end position="22"/>
    </location>
</feature>
<dbReference type="InterPro" id="IPR006202">
    <property type="entry name" value="Neur_chan_lig-bd"/>
</dbReference>
<evidence type="ECO:0000313" key="5">
    <source>
        <dbReference type="EnsemblMetazoa" id="MDOA009407-PA"/>
    </source>
</evidence>
<feature type="chain" id="PRO_5044560974" description="Neurotransmitter-gated ion-channel ligand-binding domain-containing protein" evidence="2">
    <location>
        <begin position="23"/>
        <end position="575"/>
    </location>
</feature>
<protein>
    <recommendedName>
        <fullName evidence="6">Neurotransmitter-gated ion-channel ligand-binding domain-containing protein</fullName>
    </recommendedName>
</protein>
<dbReference type="SUPFAM" id="SSF63712">
    <property type="entry name" value="Nicotinic receptor ligand binding domain-like"/>
    <property type="match status" value="1"/>
</dbReference>
<dbReference type="OrthoDB" id="8182187at2759"/>
<evidence type="ECO:0000256" key="1">
    <source>
        <dbReference type="SAM" id="Phobius"/>
    </source>
</evidence>
<evidence type="ECO:0000259" key="3">
    <source>
        <dbReference type="Pfam" id="PF02931"/>
    </source>
</evidence>
<organism evidence="5">
    <name type="scientific">Musca domestica</name>
    <name type="common">House fly</name>
    <dbReference type="NCBI Taxonomy" id="7370"/>
    <lineage>
        <taxon>Eukaryota</taxon>
        <taxon>Metazoa</taxon>
        <taxon>Ecdysozoa</taxon>
        <taxon>Arthropoda</taxon>
        <taxon>Hexapoda</taxon>
        <taxon>Insecta</taxon>
        <taxon>Pterygota</taxon>
        <taxon>Neoptera</taxon>
        <taxon>Endopterygota</taxon>
        <taxon>Diptera</taxon>
        <taxon>Brachycera</taxon>
        <taxon>Muscomorpha</taxon>
        <taxon>Muscoidea</taxon>
        <taxon>Muscidae</taxon>
        <taxon>Musca</taxon>
    </lineage>
</organism>
<keyword evidence="1" id="KW-0472">Membrane</keyword>
<proteinExistence type="predicted"/>
<dbReference type="Pfam" id="PF12248">
    <property type="entry name" value="Methyltransf_FA"/>
    <property type="match status" value="1"/>
</dbReference>
<dbReference type="VEuPathDB" id="VectorBase:MDOA009407"/>
<feature type="domain" description="Neurotransmitter-gated ion-channel ligand-binding" evidence="3">
    <location>
        <begin position="223"/>
        <end position="366"/>
    </location>
</feature>
<dbReference type="STRING" id="7370.A0A1I8MXG6"/>
<feature type="transmembrane region" description="Helical" evidence="1">
    <location>
        <begin position="478"/>
        <end position="501"/>
    </location>
</feature>
<feature type="transmembrane region" description="Helical" evidence="1">
    <location>
        <begin position="449"/>
        <end position="466"/>
    </location>
</feature>